<proteinExistence type="inferred from homology"/>
<keyword evidence="9" id="KW-0594">Phospholipid biosynthesis</keyword>
<evidence type="ECO:0000256" key="9">
    <source>
        <dbReference type="ARBA" id="ARBA00023209"/>
    </source>
</evidence>
<organism evidence="12">
    <name type="scientific">mine drainage metagenome</name>
    <dbReference type="NCBI Taxonomy" id="410659"/>
    <lineage>
        <taxon>unclassified sequences</taxon>
        <taxon>metagenomes</taxon>
        <taxon>ecological metagenomes</taxon>
    </lineage>
</organism>
<evidence type="ECO:0000256" key="4">
    <source>
        <dbReference type="ARBA" id="ARBA00022679"/>
    </source>
</evidence>
<dbReference type="PANTHER" id="PTHR14269:SF62">
    <property type="entry name" value="CDP-DIACYLGLYCEROL--GLYCEROL-3-PHOSPHATE 3-PHOSPHATIDYLTRANSFERASE 1, CHLOROPLASTIC"/>
    <property type="match status" value="1"/>
</dbReference>
<dbReference type="Pfam" id="PF01066">
    <property type="entry name" value="CDP-OH_P_transf"/>
    <property type="match status" value="1"/>
</dbReference>
<comment type="subcellular location">
    <subcellularLocation>
        <location evidence="1">Membrane</location>
        <topology evidence="1">Multi-pass membrane protein</topology>
    </subcellularLocation>
</comment>
<keyword evidence="10" id="KW-1208">Phospholipid metabolism</keyword>
<keyword evidence="4 12" id="KW-0808">Transferase</keyword>
<gene>
    <name evidence="12" type="primary">pgsA</name>
    <name evidence="12" type="ORF">CARN2_2233</name>
</gene>
<name>E6PMZ0_9ZZZZ</name>
<evidence type="ECO:0000256" key="1">
    <source>
        <dbReference type="ARBA" id="ARBA00004141"/>
    </source>
</evidence>
<evidence type="ECO:0000256" key="6">
    <source>
        <dbReference type="ARBA" id="ARBA00022989"/>
    </source>
</evidence>
<dbReference type="PROSITE" id="PS00379">
    <property type="entry name" value="CDP_ALCOHOL_P_TRANSF"/>
    <property type="match status" value="1"/>
</dbReference>
<evidence type="ECO:0000256" key="3">
    <source>
        <dbReference type="ARBA" id="ARBA00022516"/>
    </source>
</evidence>
<dbReference type="GO" id="GO:0046474">
    <property type="term" value="P:glycerophospholipid biosynthetic process"/>
    <property type="evidence" value="ECO:0007669"/>
    <property type="project" value="TreeGrafter"/>
</dbReference>
<comment type="caution">
    <text evidence="12">The sequence shown here is derived from an EMBL/GenBank/DDBJ whole genome shotgun (WGS) entry which is preliminary data.</text>
</comment>
<dbReference type="Gene3D" id="1.20.120.1760">
    <property type="match status" value="1"/>
</dbReference>
<feature type="transmembrane region" description="Helical" evidence="11">
    <location>
        <begin position="122"/>
        <end position="144"/>
    </location>
</feature>
<evidence type="ECO:0000256" key="5">
    <source>
        <dbReference type="ARBA" id="ARBA00022692"/>
    </source>
</evidence>
<dbReference type="InterPro" id="IPR004570">
    <property type="entry name" value="Phosphatidylglycerol_P_synth"/>
</dbReference>
<dbReference type="GO" id="GO:0008444">
    <property type="term" value="F:CDP-diacylglycerol-glycerol-3-phosphate 3-phosphatidyltransferase activity"/>
    <property type="evidence" value="ECO:0007669"/>
    <property type="project" value="UniProtKB-EC"/>
</dbReference>
<dbReference type="PIRSF" id="PIRSF000847">
    <property type="entry name" value="Phos_ph_gly_syn"/>
    <property type="match status" value="1"/>
</dbReference>
<comment type="similarity">
    <text evidence="2">Belongs to the CDP-alcohol phosphatidyltransferase class-I family.</text>
</comment>
<reference evidence="12" key="1">
    <citation type="submission" date="2009-10" db="EMBL/GenBank/DDBJ databases">
        <title>Diversity of trophic interactions inside an arsenic-rich microbial ecosystem.</title>
        <authorList>
            <person name="Bertin P.N."/>
            <person name="Heinrich-Salmeron A."/>
            <person name="Pelletier E."/>
            <person name="Goulhen-Chollet F."/>
            <person name="Arsene-Ploetze F."/>
            <person name="Gallien S."/>
            <person name="Calteau A."/>
            <person name="Vallenet D."/>
            <person name="Casiot C."/>
            <person name="Chane-Woon-Ming B."/>
            <person name="Giloteaux L."/>
            <person name="Barakat M."/>
            <person name="Bonnefoy V."/>
            <person name="Bruneel O."/>
            <person name="Chandler M."/>
            <person name="Cleiss J."/>
            <person name="Duran R."/>
            <person name="Elbaz-Poulichet F."/>
            <person name="Fonknechten N."/>
            <person name="Lauga B."/>
            <person name="Mornico D."/>
            <person name="Ortet P."/>
            <person name="Schaeffer C."/>
            <person name="Siguier P."/>
            <person name="Alexander Thil Smith A."/>
            <person name="Van Dorsselaer A."/>
            <person name="Weissenbach J."/>
            <person name="Medigue C."/>
            <person name="Le Paslier D."/>
        </authorList>
    </citation>
    <scope>NUCLEOTIDE SEQUENCE</scope>
</reference>
<dbReference type="InterPro" id="IPR000462">
    <property type="entry name" value="CDP-OH_P_trans"/>
</dbReference>
<dbReference type="NCBIfam" id="TIGR00560">
    <property type="entry name" value="pgsA"/>
    <property type="match status" value="1"/>
</dbReference>
<feature type="transmembrane region" description="Helical" evidence="11">
    <location>
        <begin position="76"/>
        <end position="101"/>
    </location>
</feature>
<keyword evidence="7" id="KW-0443">Lipid metabolism</keyword>
<feature type="transmembrane region" description="Helical" evidence="11">
    <location>
        <begin position="156"/>
        <end position="177"/>
    </location>
</feature>
<evidence type="ECO:0000256" key="8">
    <source>
        <dbReference type="ARBA" id="ARBA00023136"/>
    </source>
</evidence>
<dbReference type="EC" id="2.7.8.5" evidence="12"/>
<dbReference type="InterPro" id="IPR043130">
    <property type="entry name" value="CDP-OH_PTrfase_TM_dom"/>
</dbReference>
<dbReference type="AlphaFoldDB" id="E6PMZ0"/>
<dbReference type="EMBL" id="CABM01000024">
    <property type="protein sequence ID" value="CBH96292.1"/>
    <property type="molecule type" value="Genomic_DNA"/>
</dbReference>
<feature type="transmembrane region" description="Helical" evidence="11">
    <location>
        <begin position="6"/>
        <end position="24"/>
    </location>
</feature>
<dbReference type="InterPro" id="IPR048254">
    <property type="entry name" value="CDP_ALCOHOL_P_TRANSF_CS"/>
</dbReference>
<accession>E6PMZ0</accession>
<evidence type="ECO:0000313" key="12">
    <source>
        <dbReference type="EMBL" id="CBH96292.1"/>
    </source>
</evidence>
<keyword evidence="8 11" id="KW-0472">Membrane</keyword>
<keyword evidence="5 11" id="KW-0812">Transmembrane</keyword>
<keyword evidence="6 11" id="KW-1133">Transmembrane helix</keyword>
<evidence type="ECO:0000256" key="11">
    <source>
        <dbReference type="SAM" id="Phobius"/>
    </source>
</evidence>
<keyword evidence="3" id="KW-0444">Lipid biosynthesis</keyword>
<protein>
    <submittedName>
        <fullName evidence="12">CDP-diacylglycerol--glycerol-3-phosphate 3-phosphatidyltransferase (Phosphatidylglycerophosphate synthase) (PGP synthase)</fullName>
        <ecNumber evidence="12">2.7.8.5</ecNumber>
    </submittedName>
</protein>
<evidence type="ECO:0000256" key="2">
    <source>
        <dbReference type="ARBA" id="ARBA00010441"/>
    </source>
</evidence>
<sequence>MTVPTFLTWLRVAAIPLILGVYALPHGWLAPPDRNLIATVLFILSAITDWFDGFLARRWNQTSAFGAFLDPVADKLMVSAALLVLLELSRIGALVALIIIGREIAISALREWMARIGQSRKVAVNWLGKVKTATQMVAIPFLLYDGRLFGLIPTSVWGTWLLDIAAALTLWSMLYYFKLALAGIKLSE</sequence>
<evidence type="ECO:0000256" key="7">
    <source>
        <dbReference type="ARBA" id="ARBA00023098"/>
    </source>
</evidence>
<dbReference type="InterPro" id="IPR050324">
    <property type="entry name" value="CDP-alcohol_PTase-I"/>
</dbReference>
<dbReference type="GO" id="GO:0016020">
    <property type="term" value="C:membrane"/>
    <property type="evidence" value="ECO:0007669"/>
    <property type="project" value="UniProtKB-SubCell"/>
</dbReference>
<evidence type="ECO:0000256" key="10">
    <source>
        <dbReference type="ARBA" id="ARBA00023264"/>
    </source>
</evidence>
<dbReference type="PANTHER" id="PTHR14269">
    <property type="entry name" value="CDP-DIACYLGLYCEROL--GLYCEROL-3-PHOSPHATE 3-PHOSPHATIDYLTRANSFERASE-RELATED"/>
    <property type="match status" value="1"/>
</dbReference>